<gene>
    <name evidence="6" type="primary">Dwil\GK19554</name>
    <name evidence="6" type="ORF">Dwil_GK19554</name>
</gene>
<feature type="compositionally biased region" description="Basic residues" evidence="5">
    <location>
        <begin position="907"/>
        <end position="924"/>
    </location>
</feature>
<feature type="compositionally biased region" description="Acidic residues" evidence="5">
    <location>
        <begin position="877"/>
        <end position="899"/>
    </location>
</feature>
<dbReference type="InParanoid" id="B4MNJ4"/>
<dbReference type="eggNOG" id="KOG2002">
    <property type="taxonomic scope" value="Eukaryota"/>
</dbReference>
<dbReference type="OrthoDB" id="343875at2759"/>
<dbReference type="SUPFAM" id="SSF48452">
    <property type="entry name" value="TPR-like"/>
    <property type="match status" value="1"/>
</dbReference>
<feature type="repeat" description="TPR" evidence="3">
    <location>
        <begin position="509"/>
        <end position="542"/>
    </location>
</feature>
<evidence type="ECO:0000313" key="7">
    <source>
        <dbReference type="Proteomes" id="UP000007798"/>
    </source>
</evidence>
<accession>B4MNJ4</accession>
<dbReference type="PANTHER" id="PTHR14027">
    <property type="entry name" value="RNA POLYMERASE-ASSOCIATED PROTEIN CTR9"/>
    <property type="match status" value="1"/>
</dbReference>
<protein>
    <submittedName>
        <fullName evidence="6">Uncharacterized protein</fullName>
    </submittedName>
</protein>
<dbReference type="InterPro" id="IPR019734">
    <property type="entry name" value="TPR_rpt"/>
</dbReference>
<feature type="coiled-coil region" evidence="4">
    <location>
        <begin position="810"/>
        <end position="860"/>
    </location>
</feature>
<evidence type="ECO:0000256" key="4">
    <source>
        <dbReference type="SAM" id="Coils"/>
    </source>
</evidence>
<feature type="region of interest" description="Disordered" evidence="5">
    <location>
        <begin position="865"/>
        <end position="996"/>
    </location>
</feature>
<dbReference type="InterPro" id="IPR011990">
    <property type="entry name" value="TPR-like_helical_dom_sf"/>
</dbReference>
<dbReference type="GO" id="GO:0006355">
    <property type="term" value="P:regulation of DNA-templated transcription"/>
    <property type="evidence" value="ECO:0007669"/>
    <property type="project" value="InterPro"/>
</dbReference>
<dbReference type="InterPro" id="IPR031101">
    <property type="entry name" value="Ctr9"/>
</dbReference>
<feature type="compositionally biased region" description="Basic and acidic residues" evidence="5">
    <location>
        <begin position="976"/>
        <end position="993"/>
    </location>
</feature>
<sequence>MSEIGNKTLENVHDLLFELSAKRLNLRTWIQKALLYYSARQFESFVMLLEAAIVKSGKLYVGYKEDLIRTYTLLAGYFTNMAYRETGNRRAALQAKITNLLNAAQGLQPNDRQYSVVRAYAMMLSSGRSQDADNIFLSILKIMPHNVPCLIGRGCLAYNRRDYSGALGYFKSVLMHYPRGPGDVRVGVGHCFLKMDSVDWARRAFELALECNGRCQNALVGMAVIKLNVLDKQSQQEAIYLLCAAYEQYNRDPMILSCLAQHYYYVKSYERVQTLAGNAIAHTDSAELRAQNFLQIARSFHATGHFDRAFEFYKMSVKSCPNGYAPPHLGLAQMYMRRNQLDKAMNCLETLIKIVPNNLYGLRLLSMLYVQDNAGPKVDGALEFLNKSLGLSPRLNKDFDIWLIYARAYENKELWSQTIKSYEQAVKIFQDIGQSIPVELFNNLGASLMYGKQPQKALVTLDHALAGDTNESNRLTISFNRARVLEELHREDLAENLYKHLIQEYPKYIDCYIRLGKMAAKRHQYVTAMDYYKEVLKVDNDNLSARCLMGNYFMKHGMTTQAMYCHNVILRRRETRRDSYTMVAVGNVCLINVHRTFGRLEDSTSKRHQEKALQLFRRALEQNPRNLWAANGIGAALCAGGLLNEGEAVFKQILESSKYCTQSLLNLANVSLELKKYKQASQMYKQCLDDFLPPKSVAIMQLLARSLYLGGKAKEAKFVLLQARHVAPHDLILLYNLAVTIKQYSLMVFGMQRPDLKELMLAEQELKVALRYFDGLVASKYERQAQRQAKKCRAILLDLPEELNRVREQEQLDEDRVRLQEQRYQELQKQLQQEKIQRQLAEKQLQENQMAKRLEVLERTKKLISTNQTQKKRHSNEDDDDDDDVNVDENAGENLENEENTSPPPAKKAKKKTTKEKRSRKSSIKSKAFIDNESADEESEDASGLEKRVEQSSKETNNEQSDENLMDRLQSIGQRRQLEMDNFMSDRKERESETPEMILEYVERLKKKMQTNSQ</sequence>
<dbReference type="AlphaFoldDB" id="B4MNJ4"/>
<proteinExistence type="predicted"/>
<dbReference type="EMBL" id="CH963848">
    <property type="protein sequence ID" value="EDW73683.2"/>
    <property type="molecule type" value="Genomic_DNA"/>
</dbReference>
<evidence type="ECO:0000313" key="6">
    <source>
        <dbReference type="EMBL" id="EDW73683.2"/>
    </source>
</evidence>
<feature type="repeat" description="TPR" evidence="3">
    <location>
        <begin position="325"/>
        <end position="358"/>
    </location>
</feature>
<keyword evidence="7" id="KW-1185">Reference proteome</keyword>
<keyword evidence="1" id="KW-0677">Repeat</keyword>
<evidence type="ECO:0000256" key="2">
    <source>
        <dbReference type="ARBA" id="ARBA00022803"/>
    </source>
</evidence>
<dbReference type="Proteomes" id="UP000007798">
    <property type="component" value="Unassembled WGS sequence"/>
</dbReference>
<organism evidence="6 7">
    <name type="scientific">Drosophila willistoni</name>
    <name type="common">Fruit fly</name>
    <dbReference type="NCBI Taxonomy" id="7260"/>
    <lineage>
        <taxon>Eukaryota</taxon>
        <taxon>Metazoa</taxon>
        <taxon>Ecdysozoa</taxon>
        <taxon>Arthropoda</taxon>
        <taxon>Hexapoda</taxon>
        <taxon>Insecta</taxon>
        <taxon>Pterygota</taxon>
        <taxon>Neoptera</taxon>
        <taxon>Endopterygota</taxon>
        <taxon>Diptera</taxon>
        <taxon>Brachycera</taxon>
        <taxon>Muscomorpha</taxon>
        <taxon>Ephydroidea</taxon>
        <taxon>Drosophilidae</taxon>
        <taxon>Drosophila</taxon>
        <taxon>Sophophora</taxon>
    </lineage>
</organism>
<evidence type="ECO:0000256" key="1">
    <source>
        <dbReference type="ARBA" id="ARBA00022737"/>
    </source>
</evidence>
<feature type="compositionally biased region" description="Acidic residues" evidence="5">
    <location>
        <begin position="933"/>
        <end position="943"/>
    </location>
</feature>
<dbReference type="FunCoup" id="B4MNJ4">
    <property type="interactions" value="3"/>
</dbReference>
<dbReference type="GO" id="GO:0006368">
    <property type="term" value="P:transcription elongation by RNA polymerase II"/>
    <property type="evidence" value="ECO:0007669"/>
    <property type="project" value="TreeGrafter"/>
</dbReference>
<dbReference type="PANTHER" id="PTHR14027:SF2">
    <property type="entry name" value="RNA POLYMERASE-ASSOCIATED PROTEIN CTR9 HOMOLOG"/>
    <property type="match status" value="1"/>
</dbReference>
<dbReference type="SMR" id="B4MNJ4"/>
<name>B4MNJ4_DROWI</name>
<evidence type="ECO:0000256" key="3">
    <source>
        <dbReference type="PROSITE-ProRule" id="PRU00339"/>
    </source>
</evidence>
<keyword evidence="4" id="KW-0175">Coiled coil</keyword>
<dbReference type="SMART" id="SM00028">
    <property type="entry name" value="TPR"/>
    <property type="match status" value="12"/>
</dbReference>
<dbReference type="HOGENOM" id="CLU_006386_0_0_1"/>
<reference evidence="6 7" key="1">
    <citation type="journal article" date="2007" name="Nature">
        <title>Evolution of genes and genomes on the Drosophila phylogeny.</title>
        <authorList>
            <consortium name="Drosophila 12 Genomes Consortium"/>
            <person name="Clark A.G."/>
            <person name="Eisen M.B."/>
            <person name="Smith D.R."/>
            <person name="Bergman C.M."/>
            <person name="Oliver B."/>
            <person name="Markow T.A."/>
            <person name="Kaufman T.C."/>
            <person name="Kellis M."/>
            <person name="Gelbart W."/>
            <person name="Iyer V.N."/>
            <person name="Pollard D.A."/>
            <person name="Sackton T.B."/>
            <person name="Larracuente A.M."/>
            <person name="Singh N.D."/>
            <person name="Abad J.P."/>
            <person name="Abt D.N."/>
            <person name="Adryan B."/>
            <person name="Aguade M."/>
            <person name="Akashi H."/>
            <person name="Anderson W.W."/>
            <person name="Aquadro C.F."/>
            <person name="Ardell D.H."/>
            <person name="Arguello R."/>
            <person name="Artieri C.G."/>
            <person name="Barbash D.A."/>
            <person name="Barker D."/>
            <person name="Barsanti P."/>
            <person name="Batterham P."/>
            <person name="Batzoglou S."/>
            <person name="Begun D."/>
            <person name="Bhutkar A."/>
            <person name="Blanco E."/>
            <person name="Bosak S.A."/>
            <person name="Bradley R.K."/>
            <person name="Brand A.D."/>
            <person name="Brent M.R."/>
            <person name="Brooks A.N."/>
            <person name="Brown R.H."/>
            <person name="Butlin R.K."/>
            <person name="Caggese C."/>
            <person name="Calvi B.R."/>
            <person name="Bernardo de Carvalho A."/>
            <person name="Caspi A."/>
            <person name="Castrezana S."/>
            <person name="Celniker S.E."/>
            <person name="Chang J.L."/>
            <person name="Chapple C."/>
            <person name="Chatterji S."/>
            <person name="Chinwalla A."/>
            <person name="Civetta A."/>
            <person name="Clifton S.W."/>
            <person name="Comeron J.M."/>
            <person name="Costello J.C."/>
            <person name="Coyne J.A."/>
            <person name="Daub J."/>
            <person name="David R.G."/>
            <person name="Delcher A.L."/>
            <person name="Delehaunty K."/>
            <person name="Do C.B."/>
            <person name="Ebling H."/>
            <person name="Edwards K."/>
            <person name="Eickbush T."/>
            <person name="Evans J.D."/>
            <person name="Filipski A."/>
            <person name="Findeiss S."/>
            <person name="Freyhult E."/>
            <person name="Fulton L."/>
            <person name="Fulton R."/>
            <person name="Garcia A.C."/>
            <person name="Gardiner A."/>
            <person name="Garfield D.A."/>
            <person name="Garvin B.E."/>
            <person name="Gibson G."/>
            <person name="Gilbert D."/>
            <person name="Gnerre S."/>
            <person name="Godfrey J."/>
            <person name="Good R."/>
            <person name="Gotea V."/>
            <person name="Gravely B."/>
            <person name="Greenberg A.J."/>
            <person name="Griffiths-Jones S."/>
            <person name="Gross S."/>
            <person name="Guigo R."/>
            <person name="Gustafson E.A."/>
            <person name="Haerty W."/>
            <person name="Hahn M.W."/>
            <person name="Halligan D.L."/>
            <person name="Halpern A.L."/>
            <person name="Halter G.M."/>
            <person name="Han M.V."/>
            <person name="Heger A."/>
            <person name="Hillier L."/>
            <person name="Hinrichs A.S."/>
            <person name="Holmes I."/>
            <person name="Hoskins R.A."/>
            <person name="Hubisz M.J."/>
            <person name="Hultmark D."/>
            <person name="Huntley M.A."/>
            <person name="Jaffe D.B."/>
            <person name="Jagadeeshan S."/>
            <person name="Jeck W.R."/>
            <person name="Johnson J."/>
            <person name="Jones C.D."/>
            <person name="Jordan W.C."/>
            <person name="Karpen G.H."/>
            <person name="Kataoka E."/>
            <person name="Keightley P.D."/>
            <person name="Kheradpour P."/>
            <person name="Kirkness E.F."/>
            <person name="Koerich L.B."/>
            <person name="Kristiansen K."/>
            <person name="Kudrna D."/>
            <person name="Kulathinal R.J."/>
            <person name="Kumar S."/>
            <person name="Kwok R."/>
            <person name="Lander E."/>
            <person name="Langley C.H."/>
            <person name="Lapoint R."/>
            <person name="Lazzaro B.P."/>
            <person name="Lee S.J."/>
            <person name="Levesque L."/>
            <person name="Li R."/>
            <person name="Lin C.F."/>
            <person name="Lin M.F."/>
            <person name="Lindblad-Toh K."/>
            <person name="Llopart A."/>
            <person name="Long M."/>
            <person name="Low L."/>
            <person name="Lozovsky E."/>
            <person name="Lu J."/>
            <person name="Luo M."/>
            <person name="Machado C.A."/>
            <person name="Makalowski W."/>
            <person name="Marzo M."/>
            <person name="Matsuda M."/>
            <person name="Matzkin L."/>
            <person name="McAllister B."/>
            <person name="McBride C.S."/>
            <person name="McKernan B."/>
            <person name="McKernan K."/>
            <person name="Mendez-Lago M."/>
            <person name="Minx P."/>
            <person name="Mollenhauer M.U."/>
            <person name="Montooth K."/>
            <person name="Mount S.M."/>
            <person name="Mu X."/>
            <person name="Myers E."/>
            <person name="Negre B."/>
            <person name="Newfeld S."/>
            <person name="Nielsen R."/>
            <person name="Noor M.A."/>
            <person name="O'Grady P."/>
            <person name="Pachter L."/>
            <person name="Papaceit M."/>
            <person name="Parisi M.J."/>
            <person name="Parisi M."/>
            <person name="Parts L."/>
            <person name="Pedersen J.S."/>
            <person name="Pesole G."/>
            <person name="Phillippy A.M."/>
            <person name="Ponting C.P."/>
            <person name="Pop M."/>
            <person name="Porcelli D."/>
            <person name="Powell J.R."/>
            <person name="Prohaska S."/>
            <person name="Pruitt K."/>
            <person name="Puig M."/>
            <person name="Quesneville H."/>
            <person name="Ram K.R."/>
            <person name="Rand D."/>
            <person name="Rasmussen M.D."/>
            <person name="Reed L.K."/>
            <person name="Reenan R."/>
            <person name="Reily A."/>
            <person name="Remington K.A."/>
            <person name="Rieger T.T."/>
            <person name="Ritchie M.G."/>
            <person name="Robin C."/>
            <person name="Rogers Y.H."/>
            <person name="Rohde C."/>
            <person name="Rozas J."/>
            <person name="Rubenfield M.J."/>
            <person name="Ruiz A."/>
            <person name="Russo S."/>
            <person name="Salzberg S.L."/>
            <person name="Sanchez-Gracia A."/>
            <person name="Saranga D.J."/>
            <person name="Sato H."/>
            <person name="Schaeffer S.W."/>
            <person name="Schatz M.C."/>
            <person name="Schlenke T."/>
            <person name="Schwartz R."/>
            <person name="Segarra C."/>
            <person name="Singh R.S."/>
            <person name="Sirot L."/>
            <person name="Sirota M."/>
            <person name="Sisneros N.B."/>
            <person name="Smith C.D."/>
            <person name="Smith T.F."/>
            <person name="Spieth J."/>
            <person name="Stage D.E."/>
            <person name="Stark A."/>
            <person name="Stephan W."/>
            <person name="Strausberg R.L."/>
            <person name="Strempel S."/>
            <person name="Sturgill D."/>
            <person name="Sutton G."/>
            <person name="Sutton G.G."/>
            <person name="Tao W."/>
            <person name="Teichmann S."/>
            <person name="Tobari Y.N."/>
            <person name="Tomimura Y."/>
            <person name="Tsolas J.M."/>
            <person name="Valente V.L."/>
            <person name="Venter E."/>
            <person name="Venter J.C."/>
            <person name="Vicario S."/>
            <person name="Vieira F.G."/>
            <person name="Vilella A.J."/>
            <person name="Villasante A."/>
            <person name="Walenz B."/>
            <person name="Wang J."/>
            <person name="Wasserman M."/>
            <person name="Watts T."/>
            <person name="Wilson D."/>
            <person name="Wilson R.K."/>
            <person name="Wing R.A."/>
            <person name="Wolfner M.F."/>
            <person name="Wong A."/>
            <person name="Wong G.K."/>
            <person name="Wu C.I."/>
            <person name="Wu G."/>
            <person name="Yamamoto D."/>
            <person name="Yang H.P."/>
            <person name="Yang S.P."/>
            <person name="Yorke J.A."/>
            <person name="Yoshida K."/>
            <person name="Zdobnov E."/>
            <person name="Zhang P."/>
            <person name="Zhang Y."/>
            <person name="Zimin A.V."/>
            <person name="Baldwin J."/>
            <person name="Abdouelleil A."/>
            <person name="Abdulkadir J."/>
            <person name="Abebe A."/>
            <person name="Abera B."/>
            <person name="Abreu J."/>
            <person name="Acer S.C."/>
            <person name="Aftuck L."/>
            <person name="Alexander A."/>
            <person name="An P."/>
            <person name="Anderson E."/>
            <person name="Anderson S."/>
            <person name="Arachi H."/>
            <person name="Azer M."/>
            <person name="Bachantsang P."/>
            <person name="Barry A."/>
            <person name="Bayul T."/>
            <person name="Berlin A."/>
            <person name="Bessette D."/>
            <person name="Bloom T."/>
            <person name="Blye J."/>
            <person name="Boguslavskiy L."/>
            <person name="Bonnet C."/>
            <person name="Boukhgalter B."/>
            <person name="Bourzgui I."/>
            <person name="Brown A."/>
            <person name="Cahill P."/>
            <person name="Channer S."/>
            <person name="Cheshatsang Y."/>
            <person name="Chuda L."/>
            <person name="Citroen M."/>
            <person name="Collymore A."/>
            <person name="Cooke P."/>
            <person name="Costello M."/>
            <person name="D'Aco K."/>
            <person name="Daza R."/>
            <person name="De Haan G."/>
            <person name="DeGray S."/>
            <person name="DeMaso C."/>
            <person name="Dhargay N."/>
            <person name="Dooley K."/>
            <person name="Dooley E."/>
            <person name="Doricent M."/>
            <person name="Dorje P."/>
            <person name="Dorjee K."/>
            <person name="Dupes A."/>
            <person name="Elong R."/>
            <person name="Falk J."/>
            <person name="Farina A."/>
            <person name="Faro S."/>
            <person name="Ferguson D."/>
            <person name="Fisher S."/>
            <person name="Foley C.D."/>
            <person name="Franke A."/>
            <person name="Friedrich D."/>
            <person name="Gadbois L."/>
            <person name="Gearin G."/>
            <person name="Gearin C.R."/>
            <person name="Giannoukos G."/>
            <person name="Goode T."/>
            <person name="Graham J."/>
            <person name="Grandbois E."/>
            <person name="Grewal S."/>
            <person name="Gyaltsen K."/>
            <person name="Hafez N."/>
            <person name="Hagos B."/>
            <person name="Hall J."/>
            <person name="Henson C."/>
            <person name="Hollinger A."/>
            <person name="Honan T."/>
            <person name="Huard M.D."/>
            <person name="Hughes L."/>
            <person name="Hurhula B."/>
            <person name="Husby M.E."/>
            <person name="Kamat A."/>
            <person name="Kanga B."/>
            <person name="Kashin S."/>
            <person name="Khazanovich D."/>
            <person name="Kisner P."/>
            <person name="Lance K."/>
            <person name="Lara M."/>
            <person name="Lee W."/>
            <person name="Lennon N."/>
            <person name="Letendre F."/>
            <person name="LeVine R."/>
            <person name="Lipovsky A."/>
            <person name="Liu X."/>
            <person name="Liu J."/>
            <person name="Liu S."/>
            <person name="Lokyitsang T."/>
            <person name="Lokyitsang Y."/>
            <person name="Lubonja R."/>
            <person name="Lui A."/>
            <person name="MacDonald P."/>
            <person name="Magnisalis V."/>
            <person name="Maru K."/>
            <person name="Matthews C."/>
            <person name="McCusker W."/>
            <person name="McDonough S."/>
            <person name="Mehta T."/>
            <person name="Meldrim J."/>
            <person name="Meneus L."/>
            <person name="Mihai O."/>
            <person name="Mihalev A."/>
            <person name="Mihova T."/>
            <person name="Mittelman R."/>
            <person name="Mlenga V."/>
            <person name="Montmayeur A."/>
            <person name="Mulrain L."/>
            <person name="Navidi A."/>
            <person name="Naylor J."/>
            <person name="Negash T."/>
            <person name="Nguyen T."/>
            <person name="Nguyen N."/>
            <person name="Nicol R."/>
            <person name="Norbu C."/>
            <person name="Norbu N."/>
            <person name="Novod N."/>
            <person name="O'Neill B."/>
            <person name="Osman S."/>
            <person name="Markiewicz E."/>
            <person name="Oyono O.L."/>
            <person name="Patti C."/>
            <person name="Phunkhang P."/>
            <person name="Pierre F."/>
            <person name="Priest M."/>
            <person name="Raghuraman S."/>
            <person name="Rege F."/>
            <person name="Reyes R."/>
            <person name="Rise C."/>
            <person name="Rogov P."/>
            <person name="Ross K."/>
            <person name="Ryan E."/>
            <person name="Settipalli S."/>
            <person name="Shea T."/>
            <person name="Sherpa N."/>
            <person name="Shi L."/>
            <person name="Shih D."/>
            <person name="Sparrow T."/>
            <person name="Spaulding J."/>
            <person name="Stalker J."/>
            <person name="Stange-Thomann N."/>
            <person name="Stavropoulos S."/>
            <person name="Stone C."/>
            <person name="Strader C."/>
            <person name="Tesfaye S."/>
            <person name="Thomson T."/>
            <person name="Thoulutsang Y."/>
            <person name="Thoulutsang D."/>
            <person name="Topham K."/>
            <person name="Topping I."/>
            <person name="Tsamla T."/>
            <person name="Vassiliev H."/>
            <person name="Vo A."/>
            <person name="Wangchuk T."/>
            <person name="Wangdi T."/>
            <person name="Weiand M."/>
            <person name="Wilkinson J."/>
            <person name="Wilson A."/>
            <person name="Yadav S."/>
            <person name="Young G."/>
            <person name="Yu Q."/>
            <person name="Zembek L."/>
            <person name="Zhong D."/>
            <person name="Zimmer A."/>
            <person name="Zwirko Z."/>
            <person name="Jaffe D.B."/>
            <person name="Alvarez P."/>
            <person name="Brockman W."/>
            <person name="Butler J."/>
            <person name="Chin C."/>
            <person name="Gnerre S."/>
            <person name="Grabherr M."/>
            <person name="Kleber M."/>
            <person name="Mauceli E."/>
            <person name="MacCallum I."/>
        </authorList>
    </citation>
    <scope>NUCLEOTIDE SEQUENCE [LARGE SCALE GENOMIC DNA]</scope>
    <source>
        <strain evidence="7">Tucson 14030-0811.24</strain>
    </source>
</reference>
<feature type="compositionally biased region" description="Basic and acidic residues" evidence="5">
    <location>
        <begin position="944"/>
        <end position="957"/>
    </location>
</feature>
<dbReference type="STRING" id="7260.B4MNJ4"/>
<feature type="repeat" description="TPR" evidence="3">
    <location>
        <begin position="290"/>
        <end position="323"/>
    </location>
</feature>
<dbReference type="GO" id="GO:0016593">
    <property type="term" value="C:Cdc73/Paf1 complex"/>
    <property type="evidence" value="ECO:0007669"/>
    <property type="project" value="TreeGrafter"/>
</dbReference>
<dbReference type="Pfam" id="PF13181">
    <property type="entry name" value="TPR_8"/>
    <property type="match status" value="1"/>
</dbReference>
<dbReference type="SUPFAM" id="SSF81901">
    <property type="entry name" value="HCP-like"/>
    <property type="match status" value="1"/>
</dbReference>
<keyword evidence="2 3" id="KW-0802">TPR repeat</keyword>
<evidence type="ECO:0000256" key="5">
    <source>
        <dbReference type="SAM" id="MobiDB-lite"/>
    </source>
</evidence>
<dbReference type="GO" id="GO:0000993">
    <property type="term" value="F:RNA polymerase II complex binding"/>
    <property type="evidence" value="ECO:0007669"/>
    <property type="project" value="TreeGrafter"/>
</dbReference>
<dbReference type="PROSITE" id="PS50005">
    <property type="entry name" value="TPR"/>
    <property type="match status" value="3"/>
</dbReference>
<dbReference type="Gene3D" id="1.25.40.10">
    <property type="entry name" value="Tetratricopeptide repeat domain"/>
    <property type="match status" value="4"/>
</dbReference>